<accession>A0ABX5X158</accession>
<feature type="domain" description="N-acetyltransferase" evidence="1">
    <location>
        <begin position="1"/>
        <end position="138"/>
    </location>
</feature>
<sequence>MELTTTTQPRQEDDDEFVINATRAYNSQFVSEEWSPVSVYIRDDNEEIIAGLTGKIFGNWLNVEFLWVSEEHRGRDLGSKVLSAAESKAIDKGCVASTLDTFSFQALGFYRKQGYEIVGSLDGYYENHQRHYLQKKLV</sequence>
<dbReference type="SUPFAM" id="SSF55729">
    <property type="entry name" value="Acyl-CoA N-acyltransferases (Nat)"/>
    <property type="match status" value="1"/>
</dbReference>
<evidence type="ECO:0000313" key="3">
    <source>
        <dbReference type="Proteomes" id="UP000315947"/>
    </source>
</evidence>
<evidence type="ECO:0000313" key="2">
    <source>
        <dbReference type="EMBL" id="QDO85064.1"/>
    </source>
</evidence>
<name>A0ABX5X158_9GAMM</name>
<evidence type="ECO:0000259" key="1">
    <source>
        <dbReference type="PROSITE" id="PS51186"/>
    </source>
</evidence>
<protein>
    <submittedName>
        <fullName evidence="2">GNAT family N-acetyltransferase</fullName>
    </submittedName>
</protein>
<dbReference type="Gene3D" id="3.40.630.30">
    <property type="match status" value="1"/>
</dbReference>
<organism evidence="2 3">
    <name type="scientific">Shewanella psychropiezotolerans</name>
    <dbReference type="NCBI Taxonomy" id="2593655"/>
    <lineage>
        <taxon>Bacteria</taxon>
        <taxon>Pseudomonadati</taxon>
        <taxon>Pseudomonadota</taxon>
        <taxon>Gammaproteobacteria</taxon>
        <taxon>Alteromonadales</taxon>
        <taxon>Shewanellaceae</taxon>
        <taxon>Shewanella</taxon>
    </lineage>
</organism>
<dbReference type="InterPro" id="IPR000182">
    <property type="entry name" value="GNAT_dom"/>
</dbReference>
<dbReference type="PROSITE" id="PS51186">
    <property type="entry name" value="GNAT"/>
    <property type="match status" value="1"/>
</dbReference>
<dbReference type="Proteomes" id="UP000315947">
    <property type="component" value="Chromosome"/>
</dbReference>
<proteinExistence type="predicted"/>
<dbReference type="InterPro" id="IPR016181">
    <property type="entry name" value="Acyl_CoA_acyltransferase"/>
</dbReference>
<dbReference type="CDD" id="cd04301">
    <property type="entry name" value="NAT_SF"/>
    <property type="match status" value="1"/>
</dbReference>
<dbReference type="Pfam" id="PF00583">
    <property type="entry name" value="Acetyltransf_1"/>
    <property type="match status" value="1"/>
</dbReference>
<keyword evidence="3" id="KW-1185">Reference proteome</keyword>
<reference evidence="2 3" key="1">
    <citation type="submission" date="2019-07" db="EMBL/GenBank/DDBJ databases">
        <title>Shewanella sp. YLB-06 whole genomic sequence.</title>
        <authorList>
            <person name="Yu L."/>
        </authorList>
    </citation>
    <scope>NUCLEOTIDE SEQUENCE [LARGE SCALE GENOMIC DNA]</scope>
    <source>
        <strain evidence="2 3">YLB-06</strain>
    </source>
</reference>
<dbReference type="EMBL" id="CP041614">
    <property type="protein sequence ID" value="QDO85064.1"/>
    <property type="molecule type" value="Genomic_DNA"/>
</dbReference>
<dbReference type="RefSeq" id="WP_144047410.1">
    <property type="nucleotide sequence ID" value="NZ_CP041614.1"/>
</dbReference>
<gene>
    <name evidence="2" type="ORF">FM037_19795</name>
</gene>